<accession>A0A1A3NK62</accession>
<dbReference type="OrthoDB" id="4764785at2"/>
<comment type="caution">
    <text evidence="2">The sequence shown here is derived from an EMBL/GenBank/DDBJ whole genome shotgun (WGS) entry which is preliminary data.</text>
</comment>
<dbReference type="EMBL" id="LZLR01000093">
    <property type="protein sequence ID" value="OBK22528.1"/>
    <property type="molecule type" value="Genomic_DNA"/>
</dbReference>
<dbReference type="Proteomes" id="UP000093819">
    <property type="component" value="Unassembled WGS sequence"/>
</dbReference>
<dbReference type="AlphaFoldDB" id="A0A1A3NK62"/>
<organism evidence="2 3">
    <name type="scientific">Mycobacterium asiaticum</name>
    <dbReference type="NCBI Taxonomy" id="1790"/>
    <lineage>
        <taxon>Bacteria</taxon>
        <taxon>Bacillati</taxon>
        <taxon>Actinomycetota</taxon>
        <taxon>Actinomycetes</taxon>
        <taxon>Mycobacteriales</taxon>
        <taxon>Mycobacteriaceae</taxon>
        <taxon>Mycobacterium</taxon>
    </lineage>
</organism>
<gene>
    <name evidence="2" type="ORF">A5635_21670</name>
</gene>
<dbReference type="Gene3D" id="1.10.10.10">
    <property type="entry name" value="Winged helix-like DNA-binding domain superfamily/Winged helix DNA-binding domain"/>
    <property type="match status" value="1"/>
</dbReference>
<name>A0A1A3NK62_MYCAS</name>
<dbReference type="RefSeq" id="WP_065035528.1">
    <property type="nucleotide sequence ID" value="NZ_LZLR01000093.1"/>
</dbReference>
<dbReference type="InterPro" id="IPR036388">
    <property type="entry name" value="WH-like_DNA-bd_sf"/>
</dbReference>
<protein>
    <submittedName>
        <fullName evidence="2">Uncharacterized protein</fullName>
    </submittedName>
</protein>
<evidence type="ECO:0000313" key="2">
    <source>
        <dbReference type="EMBL" id="OBK22528.1"/>
    </source>
</evidence>
<proteinExistence type="predicted"/>
<reference evidence="2 3" key="1">
    <citation type="submission" date="2016-06" db="EMBL/GenBank/DDBJ databases">
        <authorList>
            <person name="Kjaerup R.B."/>
            <person name="Dalgaard T.S."/>
            <person name="Juul-Madsen H.R."/>
        </authorList>
    </citation>
    <scope>NUCLEOTIDE SEQUENCE [LARGE SCALE GENOMIC DNA]</scope>
    <source>
        <strain evidence="2 3">1245335.1</strain>
    </source>
</reference>
<evidence type="ECO:0000313" key="3">
    <source>
        <dbReference type="Proteomes" id="UP000093819"/>
    </source>
</evidence>
<sequence length="162" mass="18342">MSLPAEYQHPAEHHPALRGARNALRHFDTDRDLHERRDRVHHLTRIGLSDDQIAARLDITDRTVVRHRGKPPAPQRPRLYDGARVTDERARQLEDTADFALHLATVLRDEDPTVVWGSLCRLDRRQLQELAAVALAAIPVDMTRDELLAWVNQLPAAKAGPA</sequence>
<evidence type="ECO:0000256" key="1">
    <source>
        <dbReference type="SAM" id="MobiDB-lite"/>
    </source>
</evidence>
<feature type="region of interest" description="Disordered" evidence="1">
    <location>
        <begin position="1"/>
        <end position="21"/>
    </location>
</feature>